<dbReference type="Gene3D" id="3.90.1150.10">
    <property type="entry name" value="Aspartate Aminotransferase, domain 1"/>
    <property type="match status" value="1"/>
</dbReference>
<dbReference type="InterPro" id="IPR005814">
    <property type="entry name" value="Aminotrans_3"/>
</dbReference>
<keyword evidence="14" id="KW-1185">Reference proteome</keyword>
<dbReference type="Proteomes" id="UP000225706">
    <property type="component" value="Unassembled WGS sequence"/>
</dbReference>
<reference evidence="14" key="1">
    <citation type="journal article" date="2017" name="bioRxiv">
        <title>Comparative analysis of the genomes of Stylophora pistillata and Acropora digitifera provides evidence for extensive differences between species of corals.</title>
        <authorList>
            <person name="Voolstra C.R."/>
            <person name="Li Y."/>
            <person name="Liew Y.J."/>
            <person name="Baumgarten S."/>
            <person name="Zoccola D."/>
            <person name="Flot J.-F."/>
            <person name="Tambutte S."/>
            <person name="Allemand D."/>
            <person name="Aranda M."/>
        </authorList>
    </citation>
    <scope>NUCLEOTIDE SEQUENCE [LARGE SCALE GENOMIC DNA]</scope>
</reference>
<evidence type="ECO:0000256" key="9">
    <source>
        <dbReference type="ARBA" id="ARBA00030204"/>
    </source>
</evidence>
<evidence type="ECO:0000256" key="8">
    <source>
        <dbReference type="ARBA" id="ARBA00029760"/>
    </source>
</evidence>
<comment type="caution">
    <text evidence="13">The sequence shown here is derived from an EMBL/GenBank/DDBJ whole genome shotgun (WGS) entry which is preliminary data.</text>
</comment>
<keyword evidence="7 12" id="KW-0663">Pyridoxal phosphate</keyword>
<keyword evidence="5 13" id="KW-0032">Aminotransferase</keyword>
<evidence type="ECO:0000256" key="4">
    <source>
        <dbReference type="ARBA" id="ARBA00012912"/>
    </source>
</evidence>
<evidence type="ECO:0000256" key="5">
    <source>
        <dbReference type="ARBA" id="ARBA00022576"/>
    </source>
</evidence>
<keyword evidence="6 13" id="KW-0808">Transferase</keyword>
<dbReference type="PANTHER" id="PTHR43206:SF1">
    <property type="entry name" value="4-AMINOBUTYRATE AMINOTRANSFERASE, MITOCHONDRIAL"/>
    <property type="match status" value="1"/>
</dbReference>
<organism evidence="13 14">
    <name type="scientific">Stylophora pistillata</name>
    <name type="common">Smooth cauliflower coral</name>
    <dbReference type="NCBI Taxonomy" id="50429"/>
    <lineage>
        <taxon>Eukaryota</taxon>
        <taxon>Metazoa</taxon>
        <taxon>Cnidaria</taxon>
        <taxon>Anthozoa</taxon>
        <taxon>Hexacorallia</taxon>
        <taxon>Scleractinia</taxon>
        <taxon>Astrocoeniina</taxon>
        <taxon>Pocilloporidae</taxon>
        <taxon>Stylophora</taxon>
    </lineage>
</organism>
<evidence type="ECO:0000313" key="14">
    <source>
        <dbReference type="Proteomes" id="UP000225706"/>
    </source>
</evidence>
<dbReference type="GO" id="GO:0030170">
    <property type="term" value="F:pyridoxal phosphate binding"/>
    <property type="evidence" value="ECO:0007669"/>
    <property type="project" value="InterPro"/>
</dbReference>
<dbReference type="CDD" id="cd00610">
    <property type="entry name" value="OAT_like"/>
    <property type="match status" value="1"/>
</dbReference>
<evidence type="ECO:0000256" key="12">
    <source>
        <dbReference type="RuleBase" id="RU003560"/>
    </source>
</evidence>
<evidence type="ECO:0000256" key="2">
    <source>
        <dbReference type="ARBA" id="ARBA00008954"/>
    </source>
</evidence>
<dbReference type="AlphaFoldDB" id="A0A2B4SR71"/>
<evidence type="ECO:0000256" key="11">
    <source>
        <dbReference type="ARBA" id="ARBA00031787"/>
    </source>
</evidence>
<dbReference type="NCBIfam" id="TIGR00699">
    <property type="entry name" value="GABAtrns_euk"/>
    <property type="match status" value="1"/>
</dbReference>
<dbReference type="Gene3D" id="3.40.640.10">
    <property type="entry name" value="Type I PLP-dependent aspartate aminotransferase-like (Major domain)"/>
    <property type="match status" value="1"/>
</dbReference>
<dbReference type="InterPro" id="IPR015424">
    <property type="entry name" value="PyrdxlP-dep_Trfase"/>
</dbReference>
<evidence type="ECO:0000313" key="13">
    <source>
        <dbReference type="EMBL" id="PFX31619.1"/>
    </source>
</evidence>
<dbReference type="InterPro" id="IPR015421">
    <property type="entry name" value="PyrdxlP-dep_Trfase_major"/>
</dbReference>
<dbReference type="InterPro" id="IPR004631">
    <property type="entry name" value="4NH2But_aminotransferase_euk"/>
</dbReference>
<dbReference type="EMBL" id="LSMT01000033">
    <property type="protein sequence ID" value="PFX31619.1"/>
    <property type="molecule type" value="Genomic_DNA"/>
</dbReference>
<accession>A0A2B4SR71</accession>
<proteinExistence type="inferred from homology"/>
<dbReference type="GO" id="GO:0034386">
    <property type="term" value="F:4-aminobutyrate:2-oxoglutarate transaminase activity"/>
    <property type="evidence" value="ECO:0007669"/>
    <property type="project" value="UniProtKB-EC"/>
</dbReference>
<evidence type="ECO:0000256" key="7">
    <source>
        <dbReference type="ARBA" id="ARBA00022898"/>
    </source>
</evidence>
<evidence type="ECO:0000256" key="1">
    <source>
        <dbReference type="ARBA" id="ARBA00001933"/>
    </source>
</evidence>
<sequence>MALFGSRANMWRTLNSLIKRTGVAGRVLAALVSDTFTNLENRNILENRRIQCFGAQILVARFSSPSQEYEKPAIKTAIPGPRSKELMTELSQVQLTKGMSYFVDFEKSIGNYIVDADGNVLLDVFQQIASVPLGYNHPALVKALQDPKNVSSFVNRAALGLYPPVSFFQDLKDALISVAPPGLCEVTTMACGTCSVENAFKLAFMHYRTKQRGNPEPSLEDLTSCMKSQVPGTPPLAILGFERGFHGRTLGALSTTRSKAMARVDIPVFDWPKAPFPVLKYPLTKYERENKAEEDKCLEMARQAIIDSNNAGKPVAGIIVEPIQAEGGDNHASADFFNSLQRIAKEFGALFIVDEVQTGCGSTGKFWAHEHWGLVEPPDIVTFSKKMLIGGFYHRPEIRVQQPLRIFNTWMGDQSKLVLLKEVVKVIQEESLLQRVQESGKALLNGLEHMQEKYPGLFSRARGVGTFCAIDCADADIKAEFLSKMKANGVEMGGGSGEVSIRFRPTLTFSPHHADILFEVMDTVASQM</sequence>
<dbReference type="PANTHER" id="PTHR43206">
    <property type="entry name" value="AMINOTRANSFERASE"/>
    <property type="match status" value="1"/>
</dbReference>
<evidence type="ECO:0000256" key="3">
    <source>
        <dbReference type="ARBA" id="ARBA00012876"/>
    </source>
</evidence>
<comment type="similarity">
    <text evidence="2 12">Belongs to the class-III pyridoxal-phosphate-dependent aminotransferase family.</text>
</comment>
<evidence type="ECO:0000256" key="6">
    <source>
        <dbReference type="ARBA" id="ARBA00022679"/>
    </source>
</evidence>
<dbReference type="GO" id="GO:0047298">
    <property type="term" value="F:(S)-3-amino-2-methylpropionate transaminase activity"/>
    <property type="evidence" value="ECO:0007669"/>
    <property type="project" value="UniProtKB-EC"/>
</dbReference>
<dbReference type="STRING" id="50429.A0A2B4SR71"/>
<dbReference type="GO" id="GO:0009450">
    <property type="term" value="P:gamma-aminobutyric acid catabolic process"/>
    <property type="evidence" value="ECO:0007669"/>
    <property type="project" value="TreeGrafter"/>
</dbReference>
<dbReference type="FunFam" id="3.40.640.10:FF:000029">
    <property type="entry name" value="4-aminobutyrate aminotransferase, mitochondrial"/>
    <property type="match status" value="1"/>
</dbReference>
<dbReference type="EC" id="2.6.1.22" evidence="3"/>
<dbReference type="OrthoDB" id="5419315at2759"/>
<dbReference type="GO" id="GO:0005739">
    <property type="term" value="C:mitochondrion"/>
    <property type="evidence" value="ECO:0007669"/>
    <property type="project" value="TreeGrafter"/>
</dbReference>
<dbReference type="EC" id="2.6.1.19" evidence="4"/>
<dbReference type="Pfam" id="PF00202">
    <property type="entry name" value="Aminotran_3"/>
    <property type="match status" value="1"/>
</dbReference>
<dbReference type="InterPro" id="IPR015422">
    <property type="entry name" value="PyrdxlP-dep_Trfase_small"/>
</dbReference>
<name>A0A2B4SR71_STYPI</name>
<dbReference type="PIRSF" id="PIRSF000521">
    <property type="entry name" value="Transaminase_4ab_Lys_Orn"/>
    <property type="match status" value="1"/>
</dbReference>
<gene>
    <name evidence="13" type="primary">ABAT</name>
    <name evidence="13" type="ORF">AWC38_SpisGene3569</name>
</gene>
<protein>
    <recommendedName>
        <fullName evidence="10">(S)-3-amino-2-methylpropionate transaminase</fullName>
        <ecNumber evidence="4">2.6.1.19</ecNumber>
        <ecNumber evidence="3">2.6.1.22</ecNumber>
    </recommendedName>
    <alternativeName>
        <fullName evidence="11">GABA aminotransferase</fullName>
    </alternativeName>
    <alternativeName>
        <fullName evidence="9">Gamma-amino-N-butyrate transaminase</fullName>
    </alternativeName>
    <alternativeName>
        <fullName evidence="8">L-AIBAT</fullName>
    </alternativeName>
</protein>
<comment type="cofactor">
    <cofactor evidence="1">
        <name>pyridoxal 5'-phosphate</name>
        <dbReference type="ChEBI" id="CHEBI:597326"/>
    </cofactor>
</comment>
<evidence type="ECO:0000256" key="10">
    <source>
        <dbReference type="ARBA" id="ARBA00030857"/>
    </source>
</evidence>
<dbReference type="SUPFAM" id="SSF53383">
    <property type="entry name" value="PLP-dependent transferases"/>
    <property type="match status" value="1"/>
</dbReference>